<dbReference type="Pfam" id="PF00583">
    <property type="entry name" value="Acetyltransf_1"/>
    <property type="match status" value="1"/>
</dbReference>
<dbReference type="OrthoDB" id="9789603at2"/>
<dbReference type="AlphaFoldDB" id="A0A376ADE9"/>
<dbReference type="SUPFAM" id="SSF55729">
    <property type="entry name" value="Acyl-CoA N-acyltransferases (Nat)"/>
    <property type="match status" value="1"/>
</dbReference>
<feature type="domain" description="N-acetyltransferase" evidence="3">
    <location>
        <begin position="1"/>
        <end position="158"/>
    </location>
</feature>
<reference evidence="5" key="1">
    <citation type="submission" date="2018-07" db="EMBL/GenBank/DDBJ databases">
        <authorList>
            <person name="Peiro R."/>
            <person name="Begona"/>
            <person name="Cbmso G."/>
            <person name="Lopez M."/>
            <person name="Gonzalez S."/>
        </authorList>
    </citation>
    <scope>NUCLEOTIDE SEQUENCE [LARGE SCALE GENOMIC DNA]</scope>
</reference>
<accession>A0A376ADE9</accession>
<dbReference type="InterPro" id="IPR050832">
    <property type="entry name" value="Bact_Acetyltransf"/>
</dbReference>
<dbReference type="InterPro" id="IPR000182">
    <property type="entry name" value="GNAT_dom"/>
</dbReference>
<gene>
    <name evidence="4" type="ORF">RHIZ70_1544</name>
</gene>
<organism evidence="4 5">
    <name type="scientific">Ciceribacter selenitireducens ATCC BAA-1503</name>
    <dbReference type="NCBI Taxonomy" id="1336235"/>
    <lineage>
        <taxon>Bacteria</taxon>
        <taxon>Pseudomonadati</taxon>
        <taxon>Pseudomonadota</taxon>
        <taxon>Alphaproteobacteria</taxon>
        <taxon>Hyphomicrobiales</taxon>
        <taxon>Rhizobiaceae</taxon>
        <taxon>Ciceribacter</taxon>
    </lineage>
</organism>
<dbReference type="PANTHER" id="PTHR43877">
    <property type="entry name" value="AMINOALKYLPHOSPHONATE N-ACETYLTRANSFERASE-RELATED-RELATED"/>
    <property type="match status" value="1"/>
</dbReference>
<name>A0A376ADE9_9HYPH</name>
<keyword evidence="2" id="KW-0012">Acyltransferase</keyword>
<keyword evidence="1" id="KW-0808">Transferase</keyword>
<proteinExistence type="predicted"/>
<evidence type="ECO:0000313" key="4">
    <source>
        <dbReference type="EMBL" id="SSC65836.1"/>
    </source>
</evidence>
<keyword evidence="5" id="KW-1185">Reference proteome</keyword>
<dbReference type="Gene3D" id="3.40.630.30">
    <property type="match status" value="1"/>
</dbReference>
<dbReference type="Proteomes" id="UP000254764">
    <property type="component" value="Unassembled WGS sequence"/>
</dbReference>
<evidence type="ECO:0000256" key="1">
    <source>
        <dbReference type="ARBA" id="ARBA00022679"/>
    </source>
</evidence>
<protein>
    <recommendedName>
        <fullName evidence="3">N-acetyltransferase domain-containing protein</fullName>
    </recommendedName>
</protein>
<dbReference type="STRING" id="1336235.GCA_000518785_03231"/>
<dbReference type="PANTHER" id="PTHR43877:SF2">
    <property type="entry name" value="AMINOALKYLPHOSPHONATE N-ACETYLTRANSFERASE-RELATED"/>
    <property type="match status" value="1"/>
</dbReference>
<dbReference type="InterPro" id="IPR016181">
    <property type="entry name" value="Acyl_CoA_acyltransferase"/>
</dbReference>
<evidence type="ECO:0000259" key="3">
    <source>
        <dbReference type="PROSITE" id="PS51186"/>
    </source>
</evidence>
<dbReference type="EMBL" id="UEYP01000001">
    <property type="protein sequence ID" value="SSC65836.1"/>
    <property type="molecule type" value="Genomic_DNA"/>
</dbReference>
<sequence length="158" mass="17484">MTIEMLRIGADFDRYEELLDVILAAFAFMDGRIDPPSSAHRLTPASLRQKAAQEIAFAAVEKGQLVGCIFLKPEEATLYIGKLAVHPAAQGKGIGRLMLARAEATARELGLACLRLETRVELTENHRMFAAWGFGRAAENRHAGYDRTTSIEMRKPLD</sequence>
<evidence type="ECO:0000256" key="2">
    <source>
        <dbReference type="ARBA" id="ARBA00023315"/>
    </source>
</evidence>
<dbReference type="CDD" id="cd04301">
    <property type="entry name" value="NAT_SF"/>
    <property type="match status" value="1"/>
</dbReference>
<dbReference type="PROSITE" id="PS51186">
    <property type="entry name" value="GNAT"/>
    <property type="match status" value="1"/>
</dbReference>
<evidence type="ECO:0000313" key="5">
    <source>
        <dbReference type="Proteomes" id="UP000254764"/>
    </source>
</evidence>
<dbReference type="GO" id="GO:0016747">
    <property type="term" value="F:acyltransferase activity, transferring groups other than amino-acyl groups"/>
    <property type="evidence" value="ECO:0007669"/>
    <property type="project" value="InterPro"/>
</dbReference>